<sequence length="223" mass="25056">MHSFYLAFVLLFAVIYEIDCVKTRSGKESSGGHTNRDASMTRSGRQYSGRDRNSEVHGTMEAPPSTEQQLNEQSALFSNLSIDPQQATGVGSQLTFSNRELRAMRRSRNRESANPGTHSLHAESRSQRIGGSGNAAFEFHEDETQHNQEQNIGHFHQVEHGESSRGTEFRIRNVDQHISGPHYRFVPPNPENVIYHDVKDDAGLNLSVKLRVPPSDNQQSDNE</sequence>
<evidence type="ECO:0000256" key="2">
    <source>
        <dbReference type="SAM" id="SignalP"/>
    </source>
</evidence>
<feature type="signal peptide" evidence="2">
    <location>
        <begin position="1"/>
        <end position="20"/>
    </location>
</feature>
<feature type="chain" id="PRO_5009316307" evidence="2">
    <location>
        <begin position="21"/>
        <end position="223"/>
    </location>
</feature>
<keyword evidence="2" id="KW-0732">Signal</keyword>
<dbReference type="Proteomes" id="UP000095281">
    <property type="component" value="Unplaced"/>
</dbReference>
<feature type="region of interest" description="Disordered" evidence="1">
    <location>
        <begin position="106"/>
        <end position="132"/>
    </location>
</feature>
<evidence type="ECO:0000313" key="4">
    <source>
        <dbReference type="WBParaSite" id="MhA1_Contig746.frz3.gene1"/>
    </source>
</evidence>
<name>A0A1I8BYS3_MELHA</name>
<feature type="compositionally biased region" description="Polar residues" evidence="1">
    <location>
        <begin position="31"/>
        <end position="46"/>
    </location>
</feature>
<accession>A0A1I8BYS3</accession>
<organism evidence="3 4">
    <name type="scientific">Meloidogyne hapla</name>
    <name type="common">Root-knot nematode worm</name>
    <dbReference type="NCBI Taxonomy" id="6305"/>
    <lineage>
        <taxon>Eukaryota</taxon>
        <taxon>Metazoa</taxon>
        <taxon>Ecdysozoa</taxon>
        <taxon>Nematoda</taxon>
        <taxon>Chromadorea</taxon>
        <taxon>Rhabditida</taxon>
        <taxon>Tylenchina</taxon>
        <taxon>Tylenchomorpha</taxon>
        <taxon>Tylenchoidea</taxon>
        <taxon>Meloidogynidae</taxon>
        <taxon>Meloidogyninae</taxon>
        <taxon>Meloidogyne</taxon>
    </lineage>
</organism>
<keyword evidence="3" id="KW-1185">Reference proteome</keyword>
<reference evidence="4" key="1">
    <citation type="submission" date="2016-11" db="UniProtKB">
        <authorList>
            <consortium name="WormBaseParasite"/>
        </authorList>
    </citation>
    <scope>IDENTIFICATION</scope>
</reference>
<feature type="region of interest" description="Disordered" evidence="1">
    <location>
        <begin position="24"/>
        <end position="72"/>
    </location>
</feature>
<evidence type="ECO:0000313" key="3">
    <source>
        <dbReference type="Proteomes" id="UP000095281"/>
    </source>
</evidence>
<evidence type="ECO:0000256" key="1">
    <source>
        <dbReference type="SAM" id="MobiDB-lite"/>
    </source>
</evidence>
<dbReference type="AlphaFoldDB" id="A0A1I8BYS3"/>
<proteinExistence type="predicted"/>
<dbReference type="WBParaSite" id="MhA1_Contig746.frz3.gene1">
    <property type="protein sequence ID" value="MhA1_Contig746.frz3.gene1"/>
    <property type="gene ID" value="MhA1_Contig746.frz3.gene1"/>
</dbReference>
<protein>
    <submittedName>
        <fullName evidence="4">Uncharacterized protein</fullName>
    </submittedName>
</protein>